<dbReference type="RefSeq" id="WP_073118919.1">
    <property type="nucleotide sequence ID" value="NZ_BMEN01000002.1"/>
</dbReference>
<protein>
    <recommendedName>
        <fullName evidence="3">MetA-pathway of phenol degradation</fullName>
    </recommendedName>
</protein>
<organism evidence="1 2">
    <name type="scientific">Wenyingzhuangia marina</name>
    <dbReference type="NCBI Taxonomy" id="1195760"/>
    <lineage>
        <taxon>Bacteria</taxon>
        <taxon>Pseudomonadati</taxon>
        <taxon>Bacteroidota</taxon>
        <taxon>Flavobacteriia</taxon>
        <taxon>Flavobacteriales</taxon>
        <taxon>Flavobacteriaceae</taxon>
        <taxon>Wenyingzhuangia</taxon>
    </lineage>
</organism>
<accession>A0A1M5U1W6</accession>
<dbReference type="OrthoDB" id="1405967at2"/>
<proteinExistence type="predicted"/>
<dbReference type="AlphaFoldDB" id="A0A1M5U1W6"/>
<name>A0A1M5U1W6_9FLAO</name>
<reference evidence="2" key="1">
    <citation type="submission" date="2016-11" db="EMBL/GenBank/DDBJ databases">
        <authorList>
            <person name="Varghese N."/>
            <person name="Submissions S."/>
        </authorList>
    </citation>
    <scope>NUCLEOTIDE SEQUENCE [LARGE SCALE GENOMIC DNA]</scope>
    <source>
        <strain evidence="2">DSM 100572</strain>
    </source>
</reference>
<sequence length="299" mass="33088">MNVLQDLTKIFFILLISFSTKIHACDVCGCGASNSSGFANVLGGNYIGFTYNYMHFQYIQSNANPNIPLADDHVNTLSITGQYQLTDYFQIKGTIPYRFNNRYKSTGDFSNNGLGDVSFYGLINVLNAESNHSLKIGAGVKMPTGKFDLKNSSLNQTSAAQLGTGSWDLLLPLQYNYNLNQWSINISAMYFLKGTNNDEFKFGNQTQVNVASSYVFPLGTNTSIAPIVGASYDHFLASKRFGIVDNRTNGEMLNATIGVQAETEHFVVGVNSQLPLSQNLIDNEVTFNYGIGLYTYWKF</sequence>
<dbReference type="STRING" id="1195760.SAMN05444281_0987"/>
<dbReference type="EMBL" id="FQXQ01000002">
    <property type="protein sequence ID" value="SHH57027.1"/>
    <property type="molecule type" value="Genomic_DNA"/>
</dbReference>
<evidence type="ECO:0000313" key="2">
    <source>
        <dbReference type="Proteomes" id="UP000184109"/>
    </source>
</evidence>
<evidence type="ECO:0008006" key="3">
    <source>
        <dbReference type="Google" id="ProtNLM"/>
    </source>
</evidence>
<keyword evidence="2" id="KW-1185">Reference proteome</keyword>
<gene>
    <name evidence="1" type="ORF">SAMN05444281_0987</name>
</gene>
<dbReference type="Proteomes" id="UP000184109">
    <property type="component" value="Unassembled WGS sequence"/>
</dbReference>
<evidence type="ECO:0000313" key="1">
    <source>
        <dbReference type="EMBL" id="SHH57027.1"/>
    </source>
</evidence>